<feature type="signal peptide" evidence="1">
    <location>
        <begin position="1"/>
        <end position="29"/>
    </location>
</feature>
<evidence type="ECO:0000313" key="4">
    <source>
        <dbReference type="EMBL" id="MDO6452664.1"/>
    </source>
</evidence>
<dbReference type="Gene3D" id="3.10.350.10">
    <property type="entry name" value="LysM domain"/>
    <property type="match status" value="1"/>
</dbReference>
<dbReference type="InterPro" id="IPR006860">
    <property type="entry name" value="FecR"/>
</dbReference>
<dbReference type="PANTHER" id="PTHR38731:SF1">
    <property type="entry name" value="FECR PROTEIN DOMAIN-CONTAINING PROTEIN"/>
    <property type="match status" value="1"/>
</dbReference>
<dbReference type="InterPro" id="IPR036116">
    <property type="entry name" value="FN3_sf"/>
</dbReference>
<feature type="domain" description="Fibronectin type-III" evidence="2">
    <location>
        <begin position="442"/>
        <end position="520"/>
    </location>
</feature>
<organism evidence="4 5">
    <name type="scientific">Neptunomonas phycophila</name>
    <dbReference type="NCBI Taxonomy" id="1572645"/>
    <lineage>
        <taxon>Bacteria</taxon>
        <taxon>Pseudomonadati</taxon>
        <taxon>Pseudomonadota</taxon>
        <taxon>Gammaproteobacteria</taxon>
        <taxon>Oceanospirillales</taxon>
        <taxon>Oceanospirillaceae</taxon>
        <taxon>Neptunomonas</taxon>
    </lineage>
</organism>
<dbReference type="InterPro" id="IPR013783">
    <property type="entry name" value="Ig-like_fold"/>
</dbReference>
<keyword evidence="1" id="KW-0732">Signal</keyword>
<dbReference type="CDD" id="cd00118">
    <property type="entry name" value="LysM"/>
    <property type="match status" value="1"/>
</dbReference>
<feature type="chain" id="PRO_5043488192" evidence="1">
    <location>
        <begin position="30"/>
        <end position="550"/>
    </location>
</feature>
<dbReference type="SMART" id="SM00060">
    <property type="entry name" value="FN3"/>
    <property type="match status" value="2"/>
</dbReference>
<comment type="caution">
    <text evidence="4">The sequence shown here is derived from an EMBL/GenBank/DDBJ whole genome shotgun (WGS) entry which is preliminary data.</text>
</comment>
<name>A0AAW7XHW5_9GAMM</name>
<dbReference type="PANTHER" id="PTHR38731">
    <property type="entry name" value="LIPL45-RELATED LIPOPROTEIN-RELATED"/>
    <property type="match status" value="1"/>
</dbReference>
<dbReference type="InterPro" id="IPR036779">
    <property type="entry name" value="LysM_dom_sf"/>
</dbReference>
<dbReference type="RefSeq" id="WP_303548695.1">
    <property type="nucleotide sequence ID" value="NZ_JAUOPG010000002.1"/>
</dbReference>
<feature type="domain" description="Fibronectin type-III" evidence="2">
    <location>
        <begin position="351"/>
        <end position="430"/>
    </location>
</feature>
<accession>A0AAW7XHW5</accession>
<dbReference type="Gene3D" id="2.60.120.1440">
    <property type="match status" value="1"/>
</dbReference>
<dbReference type="Gene3D" id="2.60.40.10">
    <property type="entry name" value="Immunoglobulins"/>
    <property type="match status" value="3"/>
</dbReference>
<protein>
    <submittedName>
        <fullName evidence="4">FecR domain-containing protein</fullName>
    </submittedName>
</protein>
<evidence type="ECO:0000313" key="5">
    <source>
        <dbReference type="Proteomes" id="UP001169862"/>
    </source>
</evidence>
<dbReference type="InterPro" id="IPR016930">
    <property type="entry name" value="UCP029644"/>
</dbReference>
<dbReference type="SMART" id="SM00257">
    <property type="entry name" value="LysM"/>
    <property type="match status" value="1"/>
</dbReference>
<sequence>MSHIKHAKILGISIALALGISAASPSAYAQDDEYWTYEMQQGDNVWTIAHELLTDWRKWQEITELNNVNNDRIMAAGTLLQIPRDFIQERPAAVQLVEVSGPVSLISQTGATKEIDDAIVLAGDVITTGENGSVLIKFEDQTEILITPNSELVIDEAQVIGSDNNFTDINVKLNKGEAEIHANPNKQSGSRFIIQTPTAFATTRGTVYRVRANDDSTAAEVTQGKIDVTNTLGNTRVPKRFGTLAYKNEAPRKPVKLLSEPDLEAPDDIRYLPARVSWQTLNKAVNYRAQISDQADFSRIVLDTQSPVAKLNIPVELPDGQYWLRVRGIDNNDLQGLSTVKPFTIDARPFPPVIQAPLSTDQVYAGEVSFNWTQPENVVKYHFEIATDEQFTSPVAIFEPTTEQTQTLTLEQPGQYFWRVTSEDNQGKVGPKGHTYPLTVKPVPATPELEAPVTSEDTLGFGWQPDDITVSYQVQLSNDPSFEEVLQDVTVPESSAVLQKPEMGTYYFRVRGFDSDNFAGGWSATQQIEVPLDSYLPAIIWTAFTVILFL</sequence>
<gene>
    <name evidence="4" type="ORF">Q4490_03715</name>
</gene>
<dbReference type="Pfam" id="PF04773">
    <property type="entry name" value="FecR"/>
    <property type="match status" value="1"/>
</dbReference>
<evidence type="ECO:0000259" key="2">
    <source>
        <dbReference type="SMART" id="SM00060"/>
    </source>
</evidence>
<evidence type="ECO:0000259" key="3">
    <source>
        <dbReference type="SMART" id="SM00257"/>
    </source>
</evidence>
<proteinExistence type="predicted"/>
<dbReference type="Proteomes" id="UP001169862">
    <property type="component" value="Unassembled WGS sequence"/>
</dbReference>
<reference evidence="4" key="1">
    <citation type="submission" date="2023-07" db="EMBL/GenBank/DDBJ databases">
        <title>Genome content predicts the carbon catabolic preferences of heterotrophic bacteria.</title>
        <authorList>
            <person name="Gralka M."/>
        </authorList>
    </citation>
    <scope>NUCLEOTIDE SEQUENCE</scope>
    <source>
        <strain evidence="4">I2M16</strain>
    </source>
</reference>
<dbReference type="EMBL" id="JAUOPG010000002">
    <property type="protein sequence ID" value="MDO6452664.1"/>
    <property type="molecule type" value="Genomic_DNA"/>
</dbReference>
<dbReference type="InterPro" id="IPR003961">
    <property type="entry name" value="FN3_dom"/>
</dbReference>
<evidence type="ECO:0000256" key="1">
    <source>
        <dbReference type="SAM" id="SignalP"/>
    </source>
</evidence>
<feature type="domain" description="LysM" evidence="3">
    <location>
        <begin position="36"/>
        <end position="83"/>
    </location>
</feature>
<dbReference type="AlphaFoldDB" id="A0AAW7XHW5"/>
<dbReference type="SUPFAM" id="SSF49265">
    <property type="entry name" value="Fibronectin type III"/>
    <property type="match status" value="1"/>
</dbReference>
<dbReference type="InterPro" id="IPR018392">
    <property type="entry name" value="LysM"/>
</dbReference>
<dbReference type="PIRSF" id="PIRSF029644">
    <property type="entry name" value="UCP029644"/>
    <property type="match status" value="1"/>
</dbReference>